<comment type="caution">
    <text evidence="2">The sequence shown here is derived from an EMBL/GenBank/DDBJ whole genome shotgun (WGS) entry which is preliminary data.</text>
</comment>
<accession>A0AAJ0FDR3</accession>
<sequence length="414" mass="45424">MDNEADKIASLVLEQFDRLPGKRKPAIRDNGLHEWVPLCGIVAQGPKIFECLSQATGMKCLPCAKIPQANGVVVHDWHAEILSLRAFNQFLLGECRSLAAGLPSHYLRWRDDQERCGEEEGWNGQPFAWRDDVTLHMYCSEAPCGDASMELTMAAQEDASPWDIPPAAAGSPSEESAGVSLPGRGFFSQLGVVRRKPARGDAPPTLSKSCSDKLALKQCTSLLSSITSLLVHPDNVYLRSLVIPESQYSATACDRSFSAGGRMRGLAGKCWPGGYSFLPFEVQTTTREFRFSSREVAARSGRPTASNLAVAWSMQGLEEGLIGGALQGRKQFDRKGASAVSRRRMWEYAREIAGFQGLESEAIYEQLGATSYLELKYGALLEARKKVKEDAFTEALKGWTRNQGDESFGLCEGR</sequence>
<proteinExistence type="predicted"/>
<feature type="domain" description="A to I editase" evidence="1">
    <location>
        <begin position="53"/>
        <end position="379"/>
    </location>
</feature>
<dbReference type="GO" id="GO:0043829">
    <property type="term" value="F:tRNA-specific adenosine-37 deaminase activity"/>
    <property type="evidence" value="ECO:0007669"/>
    <property type="project" value="TreeGrafter"/>
</dbReference>
<dbReference type="PANTHER" id="PTHR47803">
    <property type="entry name" value="TRNA-SPECIFIC ADENOSINE DEAMINASE 1"/>
    <property type="match status" value="1"/>
</dbReference>
<dbReference type="InterPro" id="IPR002466">
    <property type="entry name" value="A_deamin"/>
</dbReference>
<keyword evidence="3" id="KW-1185">Reference proteome</keyword>
<name>A0AAJ0FDR3_9PEZI</name>
<dbReference type="GO" id="GO:0002100">
    <property type="term" value="P:tRNA wobble adenosine to inosine editing"/>
    <property type="evidence" value="ECO:0007669"/>
    <property type="project" value="InterPro"/>
</dbReference>
<evidence type="ECO:0000259" key="1">
    <source>
        <dbReference type="PROSITE" id="PS50141"/>
    </source>
</evidence>
<evidence type="ECO:0000313" key="2">
    <source>
        <dbReference type="EMBL" id="KAK1763527.1"/>
    </source>
</evidence>
<dbReference type="GO" id="GO:0003723">
    <property type="term" value="F:RNA binding"/>
    <property type="evidence" value="ECO:0007669"/>
    <property type="project" value="InterPro"/>
</dbReference>
<dbReference type="Proteomes" id="UP001244011">
    <property type="component" value="Unassembled WGS sequence"/>
</dbReference>
<evidence type="ECO:0000313" key="3">
    <source>
        <dbReference type="Proteomes" id="UP001244011"/>
    </source>
</evidence>
<protein>
    <submittedName>
        <fullName evidence="2">Adenosine-deaminase domain-containing protein</fullName>
    </submittedName>
</protein>
<dbReference type="PROSITE" id="PS50141">
    <property type="entry name" value="A_DEAMIN_EDITASE"/>
    <property type="match status" value="1"/>
</dbReference>
<dbReference type="RefSeq" id="XP_060279740.1">
    <property type="nucleotide sequence ID" value="XM_060428947.1"/>
</dbReference>
<organism evidence="2 3">
    <name type="scientific">Phialemonium atrogriseum</name>
    <dbReference type="NCBI Taxonomy" id="1093897"/>
    <lineage>
        <taxon>Eukaryota</taxon>
        <taxon>Fungi</taxon>
        <taxon>Dikarya</taxon>
        <taxon>Ascomycota</taxon>
        <taxon>Pezizomycotina</taxon>
        <taxon>Sordariomycetes</taxon>
        <taxon>Sordariomycetidae</taxon>
        <taxon>Cephalothecales</taxon>
        <taxon>Cephalothecaceae</taxon>
        <taxon>Phialemonium</taxon>
    </lineage>
</organism>
<dbReference type="Pfam" id="PF02137">
    <property type="entry name" value="A_deamin"/>
    <property type="match status" value="1"/>
</dbReference>
<dbReference type="SMART" id="SM00552">
    <property type="entry name" value="ADEAMc"/>
    <property type="match status" value="1"/>
</dbReference>
<dbReference type="GeneID" id="85312134"/>
<dbReference type="PANTHER" id="PTHR47803:SF1">
    <property type="entry name" value="TRNA-SPECIFIC ADENOSINE DEAMINASE 1"/>
    <property type="match status" value="1"/>
</dbReference>
<dbReference type="EMBL" id="MU839026">
    <property type="protein sequence ID" value="KAK1763527.1"/>
    <property type="molecule type" value="Genomic_DNA"/>
</dbReference>
<gene>
    <name evidence="2" type="ORF">QBC33DRAFT_549233</name>
</gene>
<reference evidence="2" key="1">
    <citation type="submission" date="2023-06" db="EMBL/GenBank/DDBJ databases">
        <title>Genome-scale phylogeny and comparative genomics of the fungal order Sordariales.</title>
        <authorList>
            <consortium name="Lawrence Berkeley National Laboratory"/>
            <person name="Hensen N."/>
            <person name="Bonometti L."/>
            <person name="Westerberg I."/>
            <person name="Brannstrom I.O."/>
            <person name="Guillou S."/>
            <person name="Cros-Aarteil S."/>
            <person name="Calhoun S."/>
            <person name="Haridas S."/>
            <person name="Kuo A."/>
            <person name="Mondo S."/>
            <person name="Pangilinan J."/>
            <person name="Riley R."/>
            <person name="Labutti K."/>
            <person name="Andreopoulos B."/>
            <person name="Lipzen A."/>
            <person name="Chen C."/>
            <person name="Yanf M."/>
            <person name="Daum C."/>
            <person name="Ng V."/>
            <person name="Clum A."/>
            <person name="Steindorff A."/>
            <person name="Ohm R."/>
            <person name="Martin F."/>
            <person name="Silar P."/>
            <person name="Natvig D."/>
            <person name="Lalanne C."/>
            <person name="Gautier V."/>
            <person name="Ament-Velasquez S.L."/>
            <person name="Kruys A."/>
            <person name="Hutchinson M.I."/>
            <person name="Powell A.J."/>
            <person name="Barry K."/>
            <person name="Miller A.N."/>
            <person name="Grigoriev I.V."/>
            <person name="Debuchy R."/>
            <person name="Gladieux P."/>
            <person name="Thoren M.H."/>
            <person name="Johannesson H."/>
        </authorList>
    </citation>
    <scope>NUCLEOTIDE SEQUENCE</scope>
    <source>
        <strain evidence="2">8032-3</strain>
    </source>
</reference>
<dbReference type="InterPro" id="IPR042935">
    <property type="entry name" value="Tad1"/>
</dbReference>
<dbReference type="AlphaFoldDB" id="A0AAJ0FDR3"/>